<organism evidence="2 3">
    <name type="scientific">Mycolicibacterium fortuitum</name>
    <name type="common">Mycobacterium fortuitum</name>
    <dbReference type="NCBI Taxonomy" id="1766"/>
    <lineage>
        <taxon>Bacteria</taxon>
        <taxon>Bacillati</taxon>
        <taxon>Actinomycetota</taxon>
        <taxon>Actinomycetes</taxon>
        <taxon>Mycobacteriales</taxon>
        <taxon>Mycobacteriaceae</taxon>
        <taxon>Mycolicibacterium</taxon>
    </lineage>
</organism>
<proteinExistence type="predicted"/>
<sequence>MGPQPSFNQDDIHPPNYDILSPVARQANKYGKFFHTNPGMEDFSGTDYLEMYDKFKDAADAVAPGVAEAWQSLSQELARVSYEFAYRAGMVSGWEGKAAEAAAQNRVKSQSAILATLGAARYMNSEVSVFRQTIEAVGKALRDNRENYRAEVEDNKDTESKNRNYQVYAQTTRNLMSQSYAPPVRAVSDQVPSLDMSKPDVGTAPAGPSGPGPGPGGGTPPGTLSPNGSGSPVMPTSTGLNLPNKNKQTQNPNNTQNQGNPASKAANQATQGASTAAKGAGDTAKSAADAAKNAAQQASKQLLDKLTNAAGLPEGVLGLGPKGLTPGLSKAGGGPGGGSPVGARELPAGKPSPQITPASKATGTPTTAARAGLSSAPGGSGGGSGAPAAGHRAGGDDKIYKGSKALRRQQHGEEIVGETEAVIPVVGAKPADSAGNPAGQAAGGPNK</sequence>
<evidence type="ECO:0000313" key="3">
    <source>
        <dbReference type="Proteomes" id="UP000255389"/>
    </source>
</evidence>
<evidence type="ECO:0000313" key="2">
    <source>
        <dbReference type="EMBL" id="SUA31516.1"/>
    </source>
</evidence>
<dbReference type="EMBL" id="UGQY01000006">
    <property type="protein sequence ID" value="SUA31516.1"/>
    <property type="molecule type" value="Genomic_DNA"/>
</dbReference>
<feature type="compositionally biased region" description="Low complexity" evidence="1">
    <location>
        <begin position="221"/>
        <end position="232"/>
    </location>
</feature>
<gene>
    <name evidence="2" type="ORF">NCTC1542_06871</name>
</gene>
<name>A0A378WE34_MYCFO</name>
<feature type="compositionally biased region" description="Low complexity" evidence="1">
    <location>
        <begin position="434"/>
        <end position="447"/>
    </location>
</feature>
<feature type="compositionally biased region" description="Polar residues" evidence="1">
    <location>
        <begin position="259"/>
        <end position="271"/>
    </location>
</feature>
<feature type="compositionally biased region" description="Low complexity" evidence="1">
    <location>
        <begin position="361"/>
        <end position="377"/>
    </location>
</feature>
<protein>
    <submittedName>
        <fullName evidence="2">Uncharacterized protein</fullName>
    </submittedName>
</protein>
<accession>A0A378WE34</accession>
<feature type="compositionally biased region" description="Low complexity" evidence="1">
    <location>
        <begin position="272"/>
        <end position="299"/>
    </location>
</feature>
<dbReference type="Proteomes" id="UP000255389">
    <property type="component" value="Unassembled WGS sequence"/>
</dbReference>
<dbReference type="AlphaFoldDB" id="A0A378WE34"/>
<feature type="region of interest" description="Disordered" evidence="1">
    <location>
        <begin position="312"/>
        <end position="418"/>
    </location>
</feature>
<reference evidence="2 3" key="1">
    <citation type="submission" date="2018-06" db="EMBL/GenBank/DDBJ databases">
        <authorList>
            <consortium name="Pathogen Informatics"/>
            <person name="Doyle S."/>
        </authorList>
    </citation>
    <scope>NUCLEOTIDE SEQUENCE [LARGE SCALE GENOMIC DNA]</scope>
    <source>
        <strain evidence="2 3">NCTC1542</strain>
    </source>
</reference>
<evidence type="ECO:0000256" key="1">
    <source>
        <dbReference type="SAM" id="MobiDB-lite"/>
    </source>
</evidence>
<feature type="region of interest" description="Disordered" evidence="1">
    <location>
        <begin position="174"/>
        <end position="299"/>
    </location>
</feature>
<feature type="compositionally biased region" description="Low complexity" evidence="1">
    <location>
        <begin position="240"/>
        <end position="258"/>
    </location>
</feature>
<feature type="region of interest" description="Disordered" evidence="1">
    <location>
        <begin position="428"/>
        <end position="447"/>
    </location>
</feature>
<feature type="compositionally biased region" description="Gly residues" evidence="1">
    <location>
        <begin position="330"/>
        <end position="340"/>
    </location>
</feature>